<dbReference type="Proteomes" id="UP000034051">
    <property type="component" value="Unassembled WGS sequence"/>
</dbReference>
<protein>
    <submittedName>
        <fullName evidence="2">ComEC</fullName>
    </submittedName>
</protein>
<proteinExistence type="predicted"/>
<dbReference type="InterPro" id="IPR036866">
    <property type="entry name" value="RibonucZ/Hydroxyglut_hydro"/>
</dbReference>
<evidence type="ECO:0000313" key="2">
    <source>
        <dbReference type="EMBL" id="KKT43167.1"/>
    </source>
</evidence>
<evidence type="ECO:0000313" key="3">
    <source>
        <dbReference type="Proteomes" id="UP000034051"/>
    </source>
</evidence>
<dbReference type="Pfam" id="PF00753">
    <property type="entry name" value="Lactamase_B"/>
    <property type="match status" value="1"/>
</dbReference>
<accession>A0A0G1JGP2</accession>
<comment type="caution">
    <text evidence="2">The sequence shown here is derived from an EMBL/GenBank/DDBJ whole genome shotgun (WGS) entry which is preliminary data.</text>
</comment>
<name>A0A0G1JGP2_9BACT</name>
<dbReference type="Gene3D" id="3.60.15.10">
    <property type="entry name" value="Ribonuclease Z/Hydroxyacylglutathione hydrolase-like"/>
    <property type="match status" value="1"/>
</dbReference>
<dbReference type="PATRIC" id="fig|1619017.3.peg.589"/>
<dbReference type="PANTHER" id="PTHR30619:SF1">
    <property type="entry name" value="RECOMBINATION PROTEIN 2"/>
    <property type="match status" value="1"/>
</dbReference>
<dbReference type="PANTHER" id="PTHR30619">
    <property type="entry name" value="DNA INTERNALIZATION/COMPETENCE PROTEIN COMEC/REC2"/>
    <property type="match status" value="1"/>
</dbReference>
<dbReference type="InterPro" id="IPR035681">
    <property type="entry name" value="ComA-like_MBL"/>
</dbReference>
<dbReference type="EMBL" id="LCHW01000002">
    <property type="protein sequence ID" value="KKT43167.1"/>
    <property type="molecule type" value="Genomic_DNA"/>
</dbReference>
<dbReference type="SUPFAM" id="SSF56281">
    <property type="entry name" value="Metallo-hydrolase/oxidoreductase"/>
    <property type="match status" value="1"/>
</dbReference>
<organism evidence="2 3">
    <name type="scientific">Candidatus Wolfebacteria bacterium GW2011_GWE2_44_13</name>
    <dbReference type="NCBI Taxonomy" id="1619017"/>
    <lineage>
        <taxon>Bacteria</taxon>
        <taxon>Candidatus Wolfeibacteriota</taxon>
    </lineage>
</organism>
<sequence>MKKHFTIIIFILVVLDLVAWGSILFDEFGKQLELYFFDVGQGDSEMIVMPGNVKLLMDGGPDNSKAVQQLDAVVPWHDRYIDMVMISHAELDHFGGLLDVLERYEVGVFIYNGEGSDSESFKELARVIKEQKIPVVIMEEGDSISYSNNILKILSENSDANKGDKNESAIVAKFEGGGISTLFTGDIGKPTEQWLTQNKNIQADIIKIPHHGSKFSSTQEFLKAVRPKVAVIEVGKNSYGHPTKDVLDRIKNAGAQLFRTDTDGMVRLVIENGIIKQYKEREK</sequence>
<dbReference type="InterPro" id="IPR052159">
    <property type="entry name" value="Competence_DNA_uptake"/>
</dbReference>
<dbReference type="InterPro" id="IPR001279">
    <property type="entry name" value="Metallo-B-lactamas"/>
</dbReference>
<dbReference type="AlphaFoldDB" id="A0A0G1JGP2"/>
<evidence type="ECO:0000259" key="1">
    <source>
        <dbReference type="Pfam" id="PF00753"/>
    </source>
</evidence>
<reference evidence="2 3" key="1">
    <citation type="journal article" date="2015" name="Nature">
        <title>rRNA introns, odd ribosomes, and small enigmatic genomes across a large radiation of phyla.</title>
        <authorList>
            <person name="Brown C.T."/>
            <person name="Hug L.A."/>
            <person name="Thomas B.C."/>
            <person name="Sharon I."/>
            <person name="Castelle C.J."/>
            <person name="Singh A."/>
            <person name="Wilkins M.J."/>
            <person name="Williams K.H."/>
            <person name="Banfield J.F."/>
        </authorList>
    </citation>
    <scope>NUCLEOTIDE SEQUENCE [LARGE SCALE GENOMIC DNA]</scope>
</reference>
<dbReference type="CDD" id="cd07731">
    <property type="entry name" value="ComA-like_MBL-fold"/>
    <property type="match status" value="1"/>
</dbReference>
<feature type="domain" description="Metallo-beta-lactamase" evidence="1">
    <location>
        <begin position="46"/>
        <end position="232"/>
    </location>
</feature>
<gene>
    <name evidence="2" type="ORF">UW32_C0002G0028</name>
</gene>